<keyword evidence="3" id="KW-1185">Reference proteome</keyword>
<reference evidence="2" key="1">
    <citation type="submission" date="2020-06" db="EMBL/GenBank/DDBJ databases">
        <authorList>
            <consortium name="Plant Systems Biology data submission"/>
        </authorList>
    </citation>
    <scope>NUCLEOTIDE SEQUENCE</scope>
    <source>
        <strain evidence="2">D6</strain>
    </source>
</reference>
<accession>A0A9N8EEM3</accession>
<evidence type="ECO:0000313" key="3">
    <source>
        <dbReference type="Proteomes" id="UP001153069"/>
    </source>
</evidence>
<feature type="compositionally biased region" description="Basic residues" evidence="1">
    <location>
        <begin position="36"/>
        <end position="51"/>
    </location>
</feature>
<organism evidence="2 3">
    <name type="scientific">Seminavis robusta</name>
    <dbReference type="NCBI Taxonomy" id="568900"/>
    <lineage>
        <taxon>Eukaryota</taxon>
        <taxon>Sar</taxon>
        <taxon>Stramenopiles</taxon>
        <taxon>Ochrophyta</taxon>
        <taxon>Bacillariophyta</taxon>
        <taxon>Bacillariophyceae</taxon>
        <taxon>Bacillariophycidae</taxon>
        <taxon>Naviculales</taxon>
        <taxon>Naviculaceae</taxon>
        <taxon>Seminavis</taxon>
    </lineage>
</organism>
<evidence type="ECO:0000256" key="1">
    <source>
        <dbReference type="SAM" id="MobiDB-lite"/>
    </source>
</evidence>
<dbReference type="Proteomes" id="UP001153069">
    <property type="component" value="Unassembled WGS sequence"/>
</dbReference>
<dbReference type="AlphaFoldDB" id="A0A9N8EEM3"/>
<feature type="compositionally biased region" description="Polar residues" evidence="1">
    <location>
        <begin position="220"/>
        <end position="229"/>
    </location>
</feature>
<feature type="region of interest" description="Disordered" evidence="1">
    <location>
        <begin position="202"/>
        <end position="232"/>
    </location>
</feature>
<evidence type="ECO:0008006" key="4">
    <source>
        <dbReference type="Google" id="ProtNLM"/>
    </source>
</evidence>
<evidence type="ECO:0000313" key="2">
    <source>
        <dbReference type="EMBL" id="CAB9517876.1"/>
    </source>
</evidence>
<name>A0A9N8EEM3_9STRA</name>
<feature type="region of interest" description="Disordered" evidence="1">
    <location>
        <begin position="1"/>
        <end position="54"/>
    </location>
</feature>
<proteinExistence type="predicted"/>
<dbReference type="EMBL" id="CAICTM010000886">
    <property type="protein sequence ID" value="CAB9517876.1"/>
    <property type="molecule type" value="Genomic_DNA"/>
</dbReference>
<protein>
    <recommendedName>
        <fullName evidence="4">BZIP domain-containing protein</fullName>
    </recommendedName>
</protein>
<feature type="compositionally biased region" description="Pro residues" evidence="1">
    <location>
        <begin position="207"/>
        <end position="216"/>
    </location>
</feature>
<comment type="caution">
    <text evidence="2">The sequence shown here is derived from an EMBL/GenBank/DDBJ whole genome shotgun (WGS) entry which is preliminary data.</text>
</comment>
<gene>
    <name evidence="2" type="ORF">SEMRO_888_G216440.1</name>
</gene>
<sequence>MSSLCTTASPVPSTSTSSRKRKVEFSSLSEKEAREHKRAISRRSSQRHRQRERMAIEDCQEKKTKLEKDNQTLKAENESFRSMIQMLKQKQQHKQPQKLSVAGSVAASISAACAASTNCTDPRVLLANQIQAQKQQQQNLHQQNLQLLTQRALVGTGRGTGTGTGTGSFATASLRQFSNEELMEALIAKRLKQQEQSPAMVTSVSVTPPPTSPSPPHITSRPQLMSNNTSASASASAAHHLLHPSYGYANSGFSAFNPHQTAFLPAAFSSHHAANTNMNTNTSVFAAATAANNRNIELLRLLAATNQV</sequence>